<keyword evidence="4 8" id="KW-0133">Cell shape</keyword>
<evidence type="ECO:0000256" key="1">
    <source>
        <dbReference type="ARBA" id="ARBA00004651"/>
    </source>
</evidence>
<feature type="transmembrane region" description="Helical" evidence="9">
    <location>
        <begin position="155"/>
        <end position="177"/>
    </location>
</feature>
<feature type="transmembrane region" description="Helical" evidence="9">
    <location>
        <begin position="223"/>
        <end position="247"/>
    </location>
</feature>
<keyword evidence="8" id="KW-0813">Transport</keyword>
<dbReference type="InterPro" id="IPR004268">
    <property type="entry name" value="MurJ"/>
</dbReference>
<dbReference type="PIRSF" id="PIRSF002869">
    <property type="entry name" value="MviN"/>
    <property type="match status" value="1"/>
</dbReference>
<evidence type="ECO:0000256" key="7">
    <source>
        <dbReference type="ARBA" id="ARBA00023136"/>
    </source>
</evidence>
<keyword evidence="6 9" id="KW-1133">Transmembrane helix</keyword>
<feature type="transmembrane region" description="Helical" evidence="9">
    <location>
        <begin position="44"/>
        <end position="69"/>
    </location>
</feature>
<sequence length="507" mass="56601">MQLNVMKIIGAVVVINMLGRLLGFAREIVIGFQFGTSYLADSIITAYTIPTFLNIVVGGALTTAFISIYSKMTGEKAKNSLVKNVFSLLSFLSIIVIISLFVFTDQIISMLFPGFTIEERTVTKNLLYWMAPTTVCMLFTIWFSGILNLHNKFKVAALSTFINNAVFIVMVLLFVPIIGVSAYGLGAVIGSLLAIIVLYFSIKGVTPIEFGIKFSLDGDFQKLVRLAFPIMLGGATLQFYFLLHRYFASSLQDGAISALNYAGKLIQFPQIILITAVTTVIYPLLAKKVAENRGDELQEIFQKGLRWLSLLIWPIAIFIAIYSKEVITVVFEYGSFTKESTDLTAPLLMIFSLSMFSLAATAYVTRFFYAMERSVLPVLFSVISVFGINSFISIYYLDELGASAIALGTTVSSIVNLFLLLILAQSMLKLTLEYKPRQQLQTLLFYCMLVPIIWFSRKVLLPLPEWMMIVVGGLLLIGINLILLKVCRFPEWEMVKGKFRRVKGEGI</sequence>
<feature type="transmembrane region" description="Helical" evidence="9">
    <location>
        <begin position="376"/>
        <end position="397"/>
    </location>
</feature>
<accession>A0ABW4LNY7</accession>
<dbReference type="CDD" id="cd13123">
    <property type="entry name" value="MATE_MurJ_like"/>
    <property type="match status" value="1"/>
</dbReference>
<feature type="transmembrane region" description="Helical" evidence="9">
    <location>
        <begin position="183"/>
        <end position="202"/>
    </location>
</feature>
<comment type="function">
    <text evidence="8">Involved in peptidoglycan biosynthesis. Transports lipid-linked peptidoglycan precursors from the inner to the outer leaflet of the cytoplasmic membrane.</text>
</comment>
<evidence type="ECO:0000313" key="11">
    <source>
        <dbReference type="Proteomes" id="UP001597214"/>
    </source>
</evidence>
<feature type="transmembrane region" description="Helical" evidence="9">
    <location>
        <begin position="343"/>
        <end position="364"/>
    </location>
</feature>
<feature type="transmembrane region" description="Helical" evidence="9">
    <location>
        <begin position="267"/>
        <end position="285"/>
    </location>
</feature>
<feature type="transmembrane region" description="Helical" evidence="9">
    <location>
        <begin position="81"/>
        <end position="103"/>
    </location>
</feature>
<feature type="transmembrane region" description="Helical" evidence="9">
    <location>
        <begin position="305"/>
        <end position="323"/>
    </location>
</feature>
<dbReference type="PRINTS" id="PR01806">
    <property type="entry name" value="VIRFACTRMVIN"/>
</dbReference>
<comment type="similarity">
    <text evidence="8">Belongs to the MurJ/MviN family.</text>
</comment>
<feature type="transmembrane region" description="Helical" evidence="9">
    <location>
        <begin position="443"/>
        <end position="460"/>
    </location>
</feature>
<name>A0ABW4LNY7_9BACI</name>
<protein>
    <recommendedName>
        <fullName evidence="8">Lipid II flippase</fullName>
    </recommendedName>
</protein>
<comment type="subcellular location">
    <subcellularLocation>
        <location evidence="1">Cell membrane</location>
        <topology evidence="1">Multi-pass membrane protein</topology>
    </subcellularLocation>
</comment>
<feature type="transmembrane region" description="Helical" evidence="9">
    <location>
        <begin position="12"/>
        <end position="32"/>
    </location>
</feature>
<feature type="transmembrane region" description="Helical" evidence="9">
    <location>
        <begin position="403"/>
        <end position="423"/>
    </location>
</feature>
<evidence type="ECO:0000313" key="10">
    <source>
        <dbReference type="EMBL" id="MFD1736816.1"/>
    </source>
</evidence>
<dbReference type="EMBL" id="JBHUEM010000011">
    <property type="protein sequence ID" value="MFD1736816.1"/>
    <property type="molecule type" value="Genomic_DNA"/>
</dbReference>
<feature type="transmembrane region" description="Helical" evidence="9">
    <location>
        <begin position="126"/>
        <end position="143"/>
    </location>
</feature>
<gene>
    <name evidence="10" type="primary">murJ</name>
    <name evidence="10" type="ORF">ACFSCX_09575</name>
</gene>
<evidence type="ECO:0000256" key="5">
    <source>
        <dbReference type="ARBA" id="ARBA00022984"/>
    </source>
</evidence>
<keyword evidence="2 8" id="KW-1003">Cell membrane</keyword>
<dbReference type="InterPro" id="IPR051050">
    <property type="entry name" value="Lipid_II_flippase_MurJ/MviN"/>
</dbReference>
<evidence type="ECO:0000256" key="6">
    <source>
        <dbReference type="ARBA" id="ARBA00022989"/>
    </source>
</evidence>
<organism evidence="10 11">
    <name type="scientific">Bacillus salitolerans</name>
    <dbReference type="NCBI Taxonomy" id="1437434"/>
    <lineage>
        <taxon>Bacteria</taxon>
        <taxon>Bacillati</taxon>
        <taxon>Bacillota</taxon>
        <taxon>Bacilli</taxon>
        <taxon>Bacillales</taxon>
        <taxon>Bacillaceae</taxon>
        <taxon>Bacillus</taxon>
    </lineage>
</organism>
<keyword evidence="8" id="KW-0961">Cell wall biogenesis/degradation</keyword>
<dbReference type="PANTHER" id="PTHR47019">
    <property type="entry name" value="LIPID II FLIPPASE MURJ"/>
    <property type="match status" value="1"/>
</dbReference>
<keyword evidence="5 8" id="KW-0573">Peptidoglycan synthesis</keyword>
<evidence type="ECO:0000256" key="8">
    <source>
        <dbReference type="PIRNR" id="PIRNR002869"/>
    </source>
</evidence>
<feature type="transmembrane region" description="Helical" evidence="9">
    <location>
        <begin position="466"/>
        <end position="484"/>
    </location>
</feature>
<evidence type="ECO:0000256" key="3">
    <source>
        <dbReference type="ARBA" id="ARBA00022692"/>
    </source>
</evidence>
<dbReference type="PANTHER" id="PTHR47019:SF1">
    <property type="entry name" value="LIPID II FLIPPASE MURJ"/>
    <property type="match status" value="1"/>
</dbReference>
<comment type="caution">
    <text evidence="10">The sequence shown here is derived from an EMBL/GenBank/DDBJ whole genome shotgun (WGS) entry which is preliminary data.</text>
</comment>
<evidence type="ECO:0000256" key="9">
    <source>
        <dbReference type="SAM" id="Phobius"/>
    </source>
</evidence>
<evidence type="ECO:0000256" key="2">
    <source>
        <dbReference type="ARBA" id="ARBA00022475"/>
    </source>
</evidence>
<dbReference type="NCBIfam" id="TIGR01695">
    <property type="entry name" value="murJ_mviN"/>
    <property type="match status" value="1"/>
</dbReference>
<keyword evidence="7 8" id="KW-0472">Membrane</keyword>
<dbReference type="Pfam" id="PF03023">
    <property type="entry name" value="MurJ"/>
    <property type="match status" value="1"/>
</dbReference>
<dbReference type="RefSeq" id="WP_377927988.1">
    <property type="nucleotide sequence ID" value="NZ_JBHUEM010000011.1"/>
</dbReference>
<reference evidence="11" key="1">
    <citation type="journal article" date="2019" name="Int. J. Syst. Evol. Microbiol.">
        <title>The Global Catalogue of Microorganisms (GCM) 10K type strain sequencing project: providing services to taxonomists for standard genome sequencing and annotation.</title>
        <authorList>
            <consortium name="The Broad Institute Genomics Platform"/>
            <consortium name="The Broad Institute Genome Sequencing Center for Infectious Disease"/>
            <person name="Wu L."/>
            <person name="Ma J."/>
        </authorList>
    </citation>
    <scope>NUCLEOTIDE SEQUENCE [LARGE SCALE GENOMIC DNA]</scope>
    <source>
        <strain evidence="11">CCUG 49339</strain>
    </source>
</reference>
<dbReference type="Proteomes" id="UP001597214">
    <property type="component" value="Unassembled WGS sequence"/>
</dbReference>
<proteinExistence type="inferred from homology"/>
<keyword evidence="3 9" id="KW-0812">Transmembrane</keyword>
<keyword evidence="11" id="KW-1185">Reference proteome</keyword>
<evidence type="ECO:0000256" key="4">
    <source>
        <dbReference type="ARBA" id="ARBA00022960"/>
    </source>
</evidence>